<gene>
    <name evidence="9" type="ORF">ACFFLM_04180</name>
</gene>
<dbReference type="PANTHER" id="PTHR43386">
    <property type="entry name" value="OLIGOPEPTIDE TRANSPORT SYSTEM PERMEASE PROTEIN APPC"/>
    <property type="match status" value="1"/>
</dbReference>
<accession>A0ABV6AUJ8</accession>
<dbReference type="RefSeq" id="WP_380005854.1">
    <property type="nucleotide sequence ID" value="NZ_JBHLYR010000013.1"/>
</dbReference>
<keyword evidence="4 7" id="KW-0812">Transmembrane</keyword>
<evidence type="ECO:0000313" key="10">
    <source>
        <dbReference type="Proteomes" id="UP001589733"/>
    </source>
</evidence>
<keyword evidence="10" id="KW-1185">Reference proteome</keyword>
<evidence type="ECO:0000256" key="7">
    <source>
        <dbReference type="RuleBase" id="RU363032"/>
    </source>
</evidence>
<protein>
    <submittedName>
        <fullName evidence="9">ABC transporter permease</fullName>
    </submittedName>
</protein>
<comment type="similarity">
    <text evidence="7">Belongs to the binding-protein-dependent transport system permease family.</text>
</comment>
<dbReference type="InterPro" id="IPR000515">
    <property type="entry name" value="MetI-like"/>
</dbReference>
<feature type="transmembrane region" description="Helical" evidence="7">
    <location>
        <begin position="25"/>
        <end position="45"/>
    </location>
</feature>
<comment type="caution">
    <text evidence="9">The sequence shown here is derived from an EMBL/GenBank/DDBJ whole genome shotgun (WGS) entry which is preliminary data.</text>
</comment>
<evidence type="ECO:0000256" key="2">
    <source>
        <dbReference type="ARBA" id="ARBA00022448"/>
    </source>
</evidence>
<dbReference type="PROSITE" id="PS50928">
    <property type="entry name" value="ABC_TM1"/>
    <property type="match status" value="1"/>
</dbReference>
<comment type="subcellular location">
    <subcellularLocation>
        <location evidence="1 7">Cell membrane</location>
        <topology evidence="1 7">Multi-pass membrane protein</topology>
    </subcellularLocation>
</comment>
<dbReference type="InterPro" id="IPR025966">
    <property type="entry name" value="OppC_N"/>
</dbReference>
<feature type="domain" description="ABC transmembrane type-1" evidence="8">
    <location>
        <begin position="85"/>
        <end position="274"/>
    </location>
</feature>
<proteinExistence type="inferred from homology"/>
<dbReference type="SUPFAM" id="SSF161098">
    <property type="entry name" value="MetI-like"/>
    <property type="match status" value="1"/>
</dbReference>
<dbReference type="Pfam" id="PF00528">
    <property type="entry name" value="BPD_transp_1"/>
    <property type="match status" value="1"/>
</dbReference>
<evidence type="ECO:0000256" key="4">
    <source>
        <dbReference type="ARBA" id="ARBA00022692"/>
    </source>
</evidence>
<dbReference type="PANTHER" id="PTHR43386:SF1">
    <property type="entry name" value="D,D-DIPEPTIDE TRANSPORT SYSTEM PERMEASE PROTEIN DDPC-RELATED"/>
    <property type="match status" value="1"/>
</dbReference>
<organism evidence="9 10">
    <name type="scientific">Deinococcus oregonensis</name>
    <dbReference type="NCBI Taxonomy" id="1805970"/>
    <lineage>
        <taxon>Bacteria</taxon>
        <taxon>Thermotogati</taxon>
        <taxon>Deinococcota</taxon>
        <taxon>Deinococci</taxon>
        <taxon>Deinococcales</taxon>
        <taxon>Deinococcaceae</taxon>
        <taxon>Deinococcus</taxon>
    </lineage>
</organism>
<dbReference type="InterPro" id="IPR035906">
    <property type="entry name" value="MetI-like_sf"/>
</dbReference>
<name>A0ABV6AUJ8_9DEIO</name>
<evidence type="ECO:0000259" key="8">
    <source>
        <dbReference type="PROSITE" id="PS50928"/>
    </source>
</evidence>
<evidence type="ECO:0000256" key="5">
    <source>
        <dbReference type="ARBA" id="ARBA00022989"/>
    </source>
</evidence>
<feature type="transmembrane region" description="Helical" evidence="7">
    <location>
        <begin position="150"/>
        <end position="166"/>
    </location>
</feature>
<reference evidence="9 10" key="1">
    <citation type="submission" date="2024-09" db="EMBL/GenBank/DDBJ databases">
        <authorList>
            <person name="Sun Q."/>
            <person name="Mori K."/>
        </authorList>
    </citation>
    <scope>NUCLEOTIDE SEQUENCE [LARGE SCALE GENOMIC DNA]</scope>
    <source>
        <strain evidence="9 10">JCM 13503</strain>
    </source>
</reference>
<evidence type="ECO:0000256" key="3">
    <source>
        <dbReference type="ARBA" id="ARBA00022475"/>
    </source>
</evidence>
<feature type="transmembrane region" description="Helical" evidence="7">
    <location>
        <begin position="91"/>
        <end position="112"/>
    </location>
</feature>
<evidence type="ECO:0000256" key="6">
    <source>
        <dbReference type="ARBA" id="ARBA00023136"/>
    </source>
</evidence>
<keyword evidence="3" id="KW-1003">Cell membrane</keyword>
<feature type="transmembrane region" description="Helical" evidence="7">
    <location>
        <begin position="251"/>
        <end position="274"/>
    </location>
</feature>
<dbReference type="Pfam" id="PF12911">
    <property type="entry name" value="OppC_N"/>
    <property type="match status" value="1"/>
</dbReference>
<keyword evidence="6 7" id="KW-0472">Membrane</keyword>
<evidence type="ECO:0000313" key="9">
    <source>
        <dbReference type="EMBL" id="MFB9991182.1"/>
    </source>
</evidence>
<evidence type="ECO:0000256" key="1">
    <source>
        <dbReference type="ARBA" id="ARBA00004651"/>
    </source>
</evidence>
<dbReference type="Proteomes" id="UP001589733">
    <property type="component" value="Unassembled WGS sequence"/>
</dbReference>
<keyword evidence="2 7" id="KW-0813">Transport</keyword>
<dbReference type="CDD" id="cd06261">
    <property type="entry name" value="TM_PBP2"/>
    <property type="match status" value="1"/>
</dbReference>
<dbReference type="EMBL" id="JBHLYR010000013">
    <property type="protein sequence ID" value="MFB9991182.1"/>
    <property type="molecule type" value="Genomic_DNA"/>
</dbReference>
<feature type="transmembrane region" description="Helical" evidence="7">
    <location>
        <begin position="206"/>
        <end position="231"/>
    </location>
</feature>
<sequence>MTVAQIPPVLAVPQVARRRWPKPTLLIGLALLLVLLIAALFPKVLAPFSPTDFDYEAILQSPSAKHPFGTDNFGRDVLSRVIYGTRIDLQIALFTTLFPFLFGTLLGAVTGYLGRWSDALVGRLADLVVVFPFLVLVIAIVAVLGPGLTNMYIAVSAVGWVSYWRLTRGEVMTQKKAEYAQAGRVLGYSPSRILFRHLLPNSVTPAIVYLMTDMSLGILLGASLGYLGLGAQPPTPEWGVMVADGKNFMATAWWISTFPGLALTLAGVTFSLIGDGLADALRPRA</sequence>
<dbReference type="InterPro" id="IPR050366">
    <property type="entry name" value="BP-dependent_transpt_permease"/>
</dbReference>
<feature type="transmembrane region" description="Helical" evidence="7">
    <location>
        <begin position="124"/>
        <end position="144"/>
    </location>
</feature>
<dbReference type="Gene3D" id="1.10.3720.10">
    <property type="entry name" value="MetI-like"/>
    <property type="match status" value="1"/>
</dbReference>
<keyword evidence="5 7" id="KW-1133">Transmembrane helix</keyword>